<sequence>MSTKHDARQTFRSKNNAMPLALTHDRSGFRGSFFFQQGQPGQRMTVAFTAHFSRRLKAGTHRWPLGSAKQQAQIVSAELNAAHPGRLALRHARDGGGNGGCDATGSAMQTTIHDRLSTATGNQGRPPYHKVCRLPTQLTPLLLQIIYNIGNCFTFYHKTSAAPFAAIKLEHKQ</sequence>
<accession>A0A838Y369</accession>
<name>A0A838Y369_9NEIS</name>
<dbReference type="Proteomes" id="UP000545606">
    <property type="component" value="Unassembled WGS sequence"/>
</dbReference>
<dbReference type="EMBL" id="JACERN010000023">
    <property type="protein sequence ID" value="MBA4708318.1"/>
    <property type="molecule type" value="Genomic_DNA"/>
</dbReference>
<keyword evidence="2" id="KW-1185">Reference proteome</keyword>
<reference evidence="1 2" key="1">
    <citation type="submission" date="2020-07" db="EMBL/GenBank/DDBJ databases">
        <title>Draft genome sequence of violacein-producing bacteria and related species.</title>
        <authorList>
            <person name="Wilson H.S."/>
            <person name="De Leon M.E."/>
        </authorList>
    </citation>
    <scope>NUCLEOTIDE SEQUENCE [LARGE SCALE GENOMIC DNA]</scope>
    <source>
        <strain evidence="1 2">HSC-21Su07</strain>
    </source>
</reference>
<comment type="caution">
    <text evidence="1">The sequence shown here is derived from an EMBL/GenBank/DDBJ whole genome shotgun (WGS) entry which is preliminary data.</text>
</comment>
<organism evidence="1 2">
    <name type="scientific">Aquitalea aquatica</name>
    <dbReference type="NCBI Taxonomy" id="3044273"/>
    <lineage>
        <taxon>Bacteria</taxon>
        <taxon>Pseudomonadati</taxon>
        <taxon>Pseudomonadota</taxon>
        <taxon>Betaproteobacteria</taxon>
        <taxon>Neisseriales</taxon>
        <taxon>Chromobacteriaceae</taxon>
        <taxon>Aquitalea</taxon>
    </lineage>
</organism>
<evidence type="ECO:0000313" key="1">
    <source>
        <dbReference type="EMBL" id="MBA4708318.1"/>
    </source>
</evidence>
<evidence type="ECO:0000313" key="2">
    <source>
        <dbReference type="Proteomes" id="UP000545606"/>
    </source>
</evidence>
<gene>
    <name evidence="1" type="ORF">H2Z84_07965</name>
</gene>
<proteinExistence type="predicted"/>
<protein>
    <submittedName>
        <fullName evidence="1">Uncharacterized protein</fullName>
    </submittedName>
</protein>
<dbReference type="AlphaFoldDB" id="A0A838Y369"/>